<protein>
    <submittedName>
        <fullName evidence="1">Uncharacterized protein</fullName>
    </submittedName>
</protein>
<reference evidence="1" key="1">
    <citation type="journal article" date="2021" name="PeerJ">
        <title>Extensive microbial diversity within the chicken gut microbiome revealed by metagenomics and culture.</title>
        <authorList>
            <person name="Gilroy R."/>
            <person name="Ravi A."/>
            <person name="Getino M."/>
            <person name="Pursley I."/>
            <person name="Horton D.L."/>
            <person name="Alikhan N.F."/>
            <person name="Baker D."/>
            <person name="Gharbi K."/>
            <person name="Hall N."/>
            <person name="Watson M."/>
            <person name="Adriaenssens E.M."/>
            <person name="Foster-Nyarko E."/>
            <person name="Jarju S."/>
            <person name="Secka A."/>
            <person name="Antonio M."/>
            <person name="Oren A."/>
            <person name="Chaudhuri R.R."/>
            <person name="La Ragione R."/>
            <person name="Hildebrand F."/>
            <person name="Pallen M.J."/>
        </authorList>
    </citation>
    <scope>NUCLEOTIDE SEQUENCE</scope>
    <source>
        <strain evidence="1">9794</strain>
    </source>
</reference>
<accession>A0A921L4L9</accession>
<organism evidence="1 2">
    <name type="scientific">Phocaeicola plebeius</name>
    <dbReference type="NCBI Taxonomy" id="310297"/>
    <lineage>
        <taxon>Bacteria</taxon>
        <taxon>Pseudomonadati</taxon>
        <taxon>Bacteroidota</taxon>
        <taxon>Bacteroidia</taxon>
        <taxon>Bacteroidales</taxon>
        <taxon>Bacteroidaceae</taxon>
        <taxon>Phocaeicola</taxon>
    </lineage>
</organism>
<dbReference type="AlphaFoldDB" id="A0A921L4L9"/>
<dbReference type="Proteomes" id="UP000722357">
    <property type="component" value="Unassembled WGS sequence"/>
</dbReference>
<sequence length="119" mass="13383">MCKGFRKHIRVWALCLATLFAAYYATTALFTHVHVVNGVMLVHSHPFSHSHSHSDGQTLALHFLSTFSSLEPGHTEVETPDLHLLYSLPYIKNTFHAVCCCTEGMYLRAPPVLSFLLEI</sequence>
<dbReference type="EMBL" id="DYWE01000018">
    <property type="protein sequence ID" value="HJF80334.1"/>
    <property type="molecule type" value="Genomic_DNA"/>
</dbReference>
<evidence type="ECO:0000313" key="2">
    <source>
        <dbReference type="Proteomes" id="UP000722357"/>
    </source>
</evidence>
<name>A0A921L4L9_9BACT</name>
<proteinExistence type="predicted"/>
<reference evidence="1" key="2">
    <citation type="submission" date="2021-09" db="EMBL/GenBank/DDBJ databases">
        <authorList>
            <person name="Gilroy R."/>
        </authorList>
    </citation>
    <scope>NUCLEOTIDE SEQUENCE</scope>
    <source>
        <strain evidence="1">9794</strain>
    </source>
</reference>
<comment type="caution">
    <text evidence="1">The sequence shown here is derived from an EMBL/GenBank/DDBJ whole genome shotgun (WGS) entry which is preliminary data.</text>
</comment>
<evidence type="ECO:0000313" key="1">
    <source>
        <dbReference type="EMBL" id="HJF80334.1"/>
    </source>
</evidence>
<gene>
    <name evidence="1" type="ORF">K8V40_01595</name>
</gene>